<keyword evidence="3" id="KW-0249">Electron transport</keyword>
<accession>A0ABU3BQC5</accession>
<dbReference type="PIRSF" id="PIRSF000077">
    <property type="entry name" value="Thioredoxin"/>
    <property type="match status" value="1"/>
</dbReference>
<protein>
    <recommendedName>
        <fullName evidence="6 7">Thioredoxin</fullName>
    </recommendedName>
</protein>
<evidence type="ECO:0000256" key="4">
    <source>
        <dbReference type="ARBA" id="ARBA00023157"/>
    </source>
</evidence>
<keyword evidence="4" id="KW-1015">Disulfide bond</keyword>
<comment type="caution">
    <text evidence="9">The sequence shown here is derived from an EMBL/GenBank/DDBJ whole genome shotgun (WGS) entry which is preliminary data.</text>
</comment>
<dbReference type="Proteomes" id="UP001267426">
    <property type="component" value="Unassembled WGS sequence"/>
</dbReference>
<dbReference type="InterPro" id="IPR017937">
    <property type="entry name" value="Thioredoxin_CS"/>
</dbReference>
<evidence type="ECO:0000259" key="8">
    <source>
        <dbReference type="PROSITE" id="PS51352"/>
    </source>
</evidence>
<keyword evidence="10" id="KW-1185">Reference proteome</keyword>
<evidence type="ECO:0000313" key="9">
    <source>
        <dbReference type="EMBL" id="MDT0631480.1"/>
    </source>
</evidence>
<feature type="domain" description="Thioredoxin" evidence="8">
    <location>
        <begin position="1"/>
        <end position="108"/>
    </location>
</feature>
<reference evidence="9 10" key="1">
    <citation type="submission" date="2023-09" db="EMBL/GenBank/DDBJ databases">
        <authorList>
            <person name="Rey-Velasco X."/>
        </authorList>
    </citation>
    <scope>NUCLEOTIDE SEQUENCE [LARGE SCALE GENOMIC DNA]</scope>
    <source>
        <strain evidence="9 10">F394</strain>
    </source>
</reference>
<keyword evidence="5" id="KW-0676">Redox-active center</keyword>
<evidence type="ECO:0000256" key="3">
    <source>
        <dbReference type="ARBA" id="ARBA00022982"/>
    </source>
</evidence>
<dbReference type="Pfam" id="PF00085">
    <property type="entry name" value="Thioredoxin"/>
    <property type="match status" value="1"/>
</dbReference>
<dbReference type="InterPro" id="IPR013766">
    <property type="entry name" value="Thioredoxin_domain"/>
</dbReference>
<dbReference type="NCBIfam" id="TIGR01068">
    <property type="entry name" value="thioredoxin"/>
    <property type="match status" value="1"/>
</dbReference>
<dbReference type="SUPFAM" id="SSF52833">
    <property type="entry name" value="Thioredoxin-like"/>
    <property type="match status" value="1"/>
</dbReference>
<evidence type="ECO:0000256" key="2">
    <source>
        <dbReference type="ARBA" id="ARBA00022448"/>
    </source>
</evidence>
<proteinExistence type="inferred from homology"/>
<gene>
    <name evidence="9" type="primary">trxA</name>
    <name evidence="9" type="ORF">RM540_06915</name>
</gene>
<name>A0ABU3BQC5_9BACT</name>
<dbReference type="EMBL" id="JAVRHT010000013">
    <property type="protein sequence ID" value="MDT0631480.1"/>
    <property type="molecule type" value="Genomic_DNA"/>
</dbReference>
<dbReference type="CDD" id="cd02947">
    <property type="entry name" value="TRX_family"/>
    <property type="match status" value="1"/>
</dbReference>
<dbReference type="Gene3D" id="3.40.30.10">
    <property type="entry name" value="Glutaredoxin"/>
    <property type="match status" value="1"/>
</dbReference>
<evidence type="ECO:0000256" key="5">
    <source>
        <dbReference type="ARBA" id="ARBA00023284"/>
    </source>
</evidence>
<keyword evidence="2" id="KW-0813">Transport</keyword>
<evidence type="ECO:0000313" key="10">
    <source>
        <dbReference type="Proteomes" id="UP001267426"/>
    </source>
</evidence>
<comment type="similarity">
    <text evidence="1 7">Belongs to the thioredoxin family.</text>
</comment>
<dbReference type="RefSeq" id="WP_311662823.1">
    <property type="nucleotide sequence ID" value="NZ_JAVRHT010000013.1"/>
</dbReference>
<evidence type="ECO:0000256" key="6">
    <source>
        <dbReference type="NCBIfam" id="TIGR01068"/>
    </source>
</evidence>
<organism evidence="9 10">
    <name type="scientific">Rubrivirga litoralis</name>
    <dbReference type="NCBI Taxonomy" id="3075598"/>
    <lineage>
        <taxon>Bacteria</taxon>
        <taxon>Pseudomonadati</taxon>
        <taxon>Rhodothermota</taxon>
        <taxon>Rhodothermia</taxon>
        <taxon>Rhodothermales</taxon>
        <taxon>Rubricoccaceae</taxon>
        <taxon>Rubrivirga</taxon>
    </lineage>
</organism>
<dbReference type="PRINTS" id="PR00421">
    <property type="entry name" value="THIOREDOXIN"/>
</dbReference>
<dbReference type="PROSITE" id="PS00194">
    <property type="entry name" value="THIOREDOXIN_1"/>
    <property type="match status" value="1"/>
</dbReference>
<evidence type="ECO:0000256" key="1">
    <source>
        <dbReference type="ARBA" id="ARBA00008987"/>
    </source>
</evidence>
<dbReference type="InterPro" id="IPR005746">
    <property type="entry name" value="Thioredoxin"/>
</dbReference>
<dbReference type="PROSITE" id="PS51352">
    <property type="entry name" value="THIOREDOXIN_2"/>
    <property type="match status" value="1"/>
</dbReference>
<dbReference type="PANTHER" id="PTHR45663">
    <property type="entry name" value="GEO12009P1"/>
    <property type="match status" value="1"/>
</dbReference>
<sequence length="111" mass="11988">MSAYVTGTDDNFESEVLHSDQPVLVDFWATWCGPCRTIAPTIEEIAADYDGKAKVVKLDVDSNPQTAMKYGIRSIPSLLFFKGGKPVDQMVGVVPKKVLAEKLDALAGQAA</sequence>
<dbReference type="PANTHER" id="PTHR45663:SF11">
    <property type="entry name" value="GEO12009P1"/>
    <property type="match status" value="1"/>
</dbReference>
<evidence type="ECO:0000256" key="7">
    <source>
        <dbReference type="PIRNR" id="PIRNR000077"/>
    </source>
</evidence>
<dbReference type="InterPro" id="IPR036249">
    <property type="entry name" value="Thioredoxin-like_sf"/>
</dbReference>